<feature type="chain" id="PRO_5013186453" description="Ser-Thr-rich glycosyl-phosphatidyl-inositol-anchored membrane family-domain-containing protein" evidence="2">
    <location>
        <begin position="20"/>
        <end position="184"/>
    </location>
</feature>
<name>A0A1Y2EXE1_9BASI</name>
<reference evidence="3 4" key="1">
    <citation type="submission" date="2016-07" db="EMBL/GenBank/DDBJ databases">
        <title>Pervasive Adenine N6-methylation of Active Genes in Fungi.</title>
        <authorList>
            <consortium name="DOE Joint Genome Institute"/>
            <person name="Mondo S.J."/>
            <person name="Dannebaum R.O."/>
            <person name="Kuo R.C."/>
            <person name="Labutti K."/>
            <person name="Haridas S."/>
            <person name="Kuo A."/>
            <person name="Salamov A."/>
            <person name="Ahrendt S.R."/>
            <person name="Lipzen A."/>
            <person name="Sullivan W."/>
            <person name="Andreopoulos W.B."/>
            <person name="Clum A."/>
            <person name="Lindquist E."/>
            <person name="Daum C."/>
            <person name="Ramamoorthy G.K."/>
            <person name="Gryganskyi A."/>
            <person name="Culley D."/>
            <person name="Magnuson J.K."/>
            <person name="James T.Y."/>
            <person name="O'Malley M.A."/>
            <person name="Stajich J.E."/>
            <person name="Spatafora J.W."/>
            <person name="Visel A."/>
            <person name="Grigoriev I.V."/>
        </authorList>
    </citation>
    <scope>NUCLEOTIDE SEQUENCE [LARGE SCALE GENOMIC DNA]</scope>
    <source>
        <strain evidence="3 4">62-1032</strain>
    </source>
</reference>
<dbReference type="Proteomes" id="UP000193467">
    <property type="component" value="Unassembled WGS sequence"/>
</dbReference>
<dbReference type="STRING" id="106004.A0A1Y2EXE1"/>
<protein>
    <recommendedName>
        <fullName evidence="5">Ser-Thr-rich glycosyl-phosphatidyl-inositol-anchored membrane family-domain-containing protein</fullName>
    </recommendedName>
</protein>
<evidence type="ECO:0000313" key="4">
    <source>
        <dbReference type="Proteomes" id="UP000193467"/>
    </source>
</evidence>
<sequence length="184" mass="17742">MRSFTLAAAALSLASSALATVNSPASLIECQPTLLSWTATTSPYYLSIIEDGDASNIAENLGTFTNTSYTWTVDLASGTNVSIALTDGTGQAYYSSSVLIIAGSSTSCLGTNSATTETAAGSTAASSSAASASGSSSAKSSSSGTASSSASSSSSSSSTTSGATTLQVGSGLFALAAGVAAFAL</sequence>
<feature type="region of interest" description="Disordered" evidence="1">
    <location>
        <begin position="127"/>
        <end position="162"/>
    </location>
</feature>
<dbReference type="PANTHER" id="PTHR37487:SF2">
    <property type="entry name" value="EXPRESSED PROTEIN"/>
    <property type="match status" value="1"/>
</dbReference>
<evidence type="ECO:0008006" key="5">
    <source>
        <dbReference type="Google" id="ProtNLM"/>
    </source>
</evidence>
<dbReference type="InParanoid" id="A0A1Y2EXE1"/>
<dbReference type="EMBL" id="MCGR01000035">
    <property type="protein sequence ID" value="ORY76282.1"/>
    <property type="molecule type" value="Genomic_DNA"/>
</dbReference>
<organism evidence="3 4">
    <name type="scientific">Leucosporidium creatinivorum</name>
    <dbReference type="NCBI Taxonomy" id="106004"/>
    <lineage>
        <taxon>Eukaryota</taxon>
        <taxon>Fungi</taxon>
        <taxon>Dikarya</taxon>
        <taxon>Basidiomycota</taxon>
        <taxon>Pucciniomycotina</taxon>
        <taxon>Microbotryomycetes</taxon>
        <taxon>Leucosporidiales</taxon>
        <taxon>Leucosporidium</taxon>
    </lineage>
</organism>
<accession>A0A1Y2EXE1</accession>
<proteinExistence type="predicted"/>
<dbReference type="AlphaFoldDB" id="A0A1Y2EXE1"/>
<comment type="caution">
    <text evidence="3">The sequence shown here is derived from an EMBL/GenBank/DDBJ whole genome shotgun (WGS) entry which is preliminary data.</text>
</comment>
<evidence type="ECO:0000256" key="1">
    <source>
        <dbReference type="SAM" id="MobiDB-lite"/>
    </source>
</evidence>
<evidence type="ECO:0000256" key="2">
    <source>
        <dbReference type="SAM" id="SignalP"/>
    </source>
</evidence>
<keyword evidence="4" id="KW-1185">Reference proteome</keyword>
<dbReference type="PANTHER" id="PTHR37487">
    <property type="entry name" value="CHROMOSOME 1, WHOLE GENOME SHOTGUN SEQUENCE"/>
    <property type="match status" value="1"/>
</dbReference>
<gene>
    <name evidence="3" type="ORF">BCR35DRAFT_353438</name>
</gene>
<keyword evidence="2" id="KW-0732">Signal</keyword>
<feature type="signal peptide" evidence="2">
    <location>
        <begin position="1"/>
        <end position="19"/>
    </location>
</feature>
<dbReference type="OrthoDB" id="3362246at2759"/>
<evidence type="ECO:0000313" key="3">
    <source>
        <dbReference type="EMBL" id="ORY76282.1"/>
    </source>
</evidence>